<dbReference type="AlphaFoldDB" id="A0A366KPK3"/>
<dbReference type="Pfam" id="PF07691">
    <property type="entry name" value="PA14"/>
    <property type="match status" value="1"/>
</dbReference>
<gene>
    <name evidence="2" type="ORF">DRW42_20490</name>
</gene>
<reference evidence="2 3" key="1">
    <citation type="submission" date="2018-07" db="EMBL/GenBank/DDBJ databases">
        <title>A draft genome of a endophytic bacteria, a new species of Pedobacter.</title>
        <authorList>
            <person name="Zhang Z.D."/>
            <person name="Chen Z.J."/>
        </authorList>
    </citation>
    <scope>NUCLEOTIDE SEQUENCE [LARGE SCALE GENOMIC DNA]</scope>
    <source>
        <strain evidence="2 3">RS10</strain>
    </source>
</reference>
<dbReference type="Gene3D" id="3.90.182.10">
    <property type="entry name" value="Toxin - Anthrax Protective Antigen,domain 1"/>
    <property type="match status" value="1"/>
</dbReference>
<dbReference type="PROSITE" id="PS51820">
    <property type="entry name" value="PA14"/>
    <property type="match status" value="1"/>
</dbReference>
<evidence type="ECO:0000313" key="2">
    <source>
        <dbReference type="EMBL" id="RBQ03606.1"/>
    </source>
</evidence>
<dbReference type="PROSITE" id="PS51257">
    <property type="entry name" value="PROKAR_LIPOPROTEIN"/>
    <property type="match status" value="1"/>
</dbReference>
<dbReference type="OrthoDB" id="792783at2"/>
<dbReference type="Proteomes" id="UP000252081">
    <property type="component" value="Unassembled WGS sequence"/>
</dbReference>
<keyword evidence="3" id="KW-1185">Reference proteome</keyword>
<evidence type="ECO:0000313" key="3">
    <source>
        <dbReference type="Proteomes" id="UP000252081"/>
    </source>
</evidence>
<feature type="domain" description="PA14" evidence="1">
    <location>
        <begin position="323"/>
        <end position="476"/>
    </location>
</feature>
<accession>A0A366KPK3</accession>
<protein>
    <recommendedName>
        <fullName evidence="1">PA14 domain-containing protein</fullName>
    </recommendedName>
</protein>
<dbReference type="RefSeq" id="WP_113950704.1">
    <property type="nucleotide sequence ID" value="NZ_QNQU01000020.1"/>
</dbReference>
<organism evidence="2 3">
    <name type="scientific">Pedobacter miscanthi</name>
    <dbReference type="NCBI Taxonomy" id="2259170"/>
    <lineage>
        <taxon>Bacteria</taxon>
        <taxon>Pseudomonadati</taxon>
        <taxon>Bacteroidota</taxon>
        <taxon>Sphingobacteriia</taxon>
        <taxon>Sphingobacteriales</taxon>
        <taxon>Sphingobacteriaceae</taxon>
        <taxon>Pedobacter</taxon>
    </lineage>
</organism>
<dbReference type="SMART" id="SM00758">
    <property type="entry name" value="PA14"/>
    <property type="match status" value="1"/>
</dbReference>
<dbReference type="EMBL" id="QNQU01000020">
    <property type="protein sequence ID" value="RBQ03606.1"/>
    <property type="molecule type" value="Genomic_DNA"/>
</dbReference>
<sequence length="481" mass="51996">MKRIIYSVLIGLTLAMGAYSCKESQVEDLKLPDPNGKSITGEGIVVGNVTLDNQFVRVPFKISLSGMAEQAFQVGLTLNNDTVTQLITNGGLTNAVLMPSAAVEYPTVINVAYGTDNAEGVAIVRRATLERYLGKKVVFALKLTTPAKGNKIANGKSNILVVINTDDLLKPADVHYLSLQGGGTYNVAYQGNYIVGPAGITIPLIVSLDNTPTTAFNVKIKDNIDTIATLVANGGLPANAIHLAAKDFSLDTLVRFNTGASSATVRLSIPWPVFDANISANKKFAFALSLSDNTNHVIHPTKGKVIVVIDPNVNLDNNSPIIGNGTGLIARYYTNTQLAPDDGRAPFVTRVDGTIEFSGDGWPDGVKNAAGESLSRDNFATKWTGEFLAPVRGDYIFYQTRWDDGSRLYINGKAIIDDYTTSWDRPERNATIHLERGIRYKIEAHHRENVGGQQAFLEYEVPSAGITGRRAVPRTQLFPTP</sequence>
<comment type="caution">
    <text evidence="2">The sequence shown here is derived from an EMBL/GenBank/DDBJ whole genome shotgun (WGS) entry which is preliminary data.</text>
</comment>
<proteinExistence type="predicted"/>
<dbReference type="InterPro" id="IPR011658">
    <property type="entry name" value="PA14_dom"/>
</dbReference>
<evidence type="ECO:0000259" key="1">
    <source>
        <dbReference type="PROSITE" id="PS51820"/>
    </source>
</evidence>
<dbReference type="InterPro" id="IPR037524">
    <property type="entry name" value="PA14/GLEYA"/>
</dbReference>
<name>A0A366KPK3_9SPHI</name>
<dbReference type="SUPFAM" id="SSF56988">
    <property type="entry name" value="Anthrax protective antigen"/>
    <property type="match status" value="1"/>
</dbReference>